<organism evidence="7 8">
    <name type="scientific">Sutterella seckii</name>
    <dbReference type="NCBI Taxonomy" id="1944635"/>
    <lineage>
        <taxon>Bacteria</taxon>
        <taxon>Pseudomonadati</taxon>
        <taxon>Pseudomonadota</taxon>
        <taxon>Betaproteobacteria</taxon>
        <taxon>Burkholderiales</taxon>
        <taxon>Sutterellaceae</taxon>
        <taxon>Sutterella</taxon>
    </lineage>
</organism>
<dbReference type="AlphaFoldDB" id="A0A6I1EQA1"/>
<dbReference type="PANTHER" id="PTHR30086:SF20">
    <property type="entry name" value="ARGININE EXPORTER PROTEIN ARGO-RELATED"/>
    <property type="match status" value="1"/>
</dbReference>
<protein>
    <submittedName>
        <fullName evidence="7">LysE family translocator</fullName>
    </submittedName>
</protein>
<dbReference type="RefSeq" id="WP_152158352.1">
    <property type="nucleotide sequence ID" value="NZ_WEHX01000035.1"/>
</dbReference>
<evidence type="ECO:0000256" key="2">
    <source>
        <dbReference type="ARBA" id="ARBA00022475"/>
    </source>
</evidence>
<evidence type="ECO:0000256" key="3">
    <source>
        <dbReference type="ARBA" id="ARBA00022692"/>
    </source>
</evidence>
<dbReference type="PANTHER" id="PTHR30086">
    <property type="entry name" value="ARGININE EXPORTER PROTEIN ARGO"/>
    <property type="match status" value="1"/>
</dbReference>
<reference evidence="7 8" key="1">
    <citation type="submission" date="2019-10" db="EMBL/GenBank/DDBJ databases">
        <title>Genome diversity of Sutterella seckii.</title>
        <authorList>
            <person name="Chaplin A.V."/>
            <person name="Sokolova S.R."/>
            <person name="Mosin K.A."/>
            <person name="Ivanova E.L."/>
            <person name="Kochetkova T.O."/>
            <person name="Goltsov A.Y."/>
            <person name="Trofimov D.Y."/>
            <person name="Efimov B.A."/>
        </authorList>
    </citation>
    <scope>NUCLEOTIDE SEQUENCE [LARGE SCALE GENOMIC DNA]</scope>
    <source>
        <strain evidence="7 8">ASD393</strain>
    </source>
</reference>
<evidence type="ECO:0000313" key="8">
    <source>
        <dbReference type="Proteomes" id="UP000430564"/>
    </source>
</evidence>
<dbReference type="GO" id="GO:0005886">
    <property type="term" value="C:plasma membrane"/>
    <property type="evidence" value="ECO:0007669"/>
    <property type="project" value="UniProtKB-SubCell"/>
</dbReference>
<evidence type="ECO:0000256" key="5">
    <source>
        <dbReference type="ARBA" id="ARBA00023136"/>
    </source>
</evidence>
<sequence length="216" mass="23956">MINWNDYLLFIPAVIVITLLPGPDFAITVRTTLVHGRRAGILCLLGINLGVAIHTTAAILGISALIMGSQELFNILKWAGAVYLFWLGIGAIRESFQKKPGGPNKSENMPAPEASRKTGLSAFRSGLFCNLLNPKVVVFVLTFFPQFIDPKLPAAPQLALLGLTWSVLGILWLTVLVLLMEKIRPIFERLSFRRWLNRTTGLVLILFGMKLAFERN</sequence>
<proteinExistence type="predicted"/>
<dbReference type="InterPro" id="IPR001123">
    <property type="entry name" value="LeuE-type"/>
</dbReference>
<feature type="transmembrane region" description="Helical" evidence="6">
    <location>
        <begin position="127"/>
        <end position="148"/>
    </location>
</feature>
<comment type="subcellular location">
    <subcellularLocation>
        <location evidence="1">Cell membrane</location>
        <topology evidence="1">Multi-pass membrane protein</topology>
    </subcellularLocation>
</comment>
<comment type="caution">
    <text evidence="7">The sequence shown here is derived from an EMBL/GenBank/DDBJ whole genome shotgun (WGS) entry which is preliminary data.</text>
</comment>
<feature type="transmembrane region" description="Helical" evidence="6">
    <location>
        <begin position="39"/>
        <end position="66"/>
    </location>
</feature>
<feature type="transmembrane region" description="Helical" evidence="6">
    <location>
        <begin position="160"/>
        <end position="183"/>
    </location>
</feature>
<feature type="transmembrane region" description="Helical" evidence="6">
    <location>
        <begin position="6"/>
        <end position="27"/>
    </location>
</feature>
<dbReference type="Proteomes" id="UP000430564">
    <property type="component" value="Unassembled WGS sequence"/>
</dbReference>
<gene>
    <name evidence="7" type="ORF">GBM95_06465</name>
</gene>
<evidence type="ECO:0000256" key="1">
    <source>
        <dbReference type="ARBA" id="ARBA00004651"/>
    </source>
</evidence>
<accession>A0A6I1EQA1</accession>
<keyword evidence="5 6" id="KW-0472">Membrane</keyword>
<keyword evidence="4 6" id="KW-1133">Transmembrane helix</keyword>
<evidence type="ECO:0000313" key="7">
    <source>
        <dbReference type="EMBL" id="KAB7660147.1"/>
    </source>
</evidence>
<dbReference type="OrthoDB" id="9804822at2"/>
<name>A0A6I1EQA1_9BURK</name>
<keyword evidence="3 6" id="KW-0812">Transmembrane</keyword>
<dbReference type="GO" id="GO:0015171">
    <property type="term" value="F:amino acid transmembrane transporter activity"/>
    <property type="evidence" value="ECO:0007669"/>
    <property type="project" value="TreeGrafter"/>
</dbReference>
<keyword evidence="2" id="KW-1003">Cell membrane</keyword>
<dbReference type="PIRSF" id="PIRSF006324">
    <property type="entry name" value="LeuE"/>
    <property type="match status" value="1"/>
</dbReference>
<evidence type="ECO:0000256" key="6">
    <source>
        <dbReference type="SAM" id="Phobius"/>
    </source>
</evidence>
<dbReference type="EMBL" id="WEHX01000035">
    <property type="protein sequence ID" value="KAB7660147.1"/>
    <property type="molecule type" value="Genomic_DNA"/>
</dbReference>
<evidence type="ECO:0000256" key="4">
    <source>
        <dbReference type="ARBA" id="ARBA00022989"/>
    </source>
</evidence>
<dbReference type="Pfam" id="PF01810">
    <property type="entry name" value="LysE"/>
    <property type="match status" value="1"/>
</dbReference>